<keyword evidence="3" id="KW-1185">Reference proteome</keyword>
<protein>
    <submittedName>
        <fullName evidence="2">Uncharacterized protein</fullName>
    </submittedName>
</protein>
<name>A0AAN9Y707_9HEMI</name>
<evidence type="ECO:0000313" key="2">
    <source>
        <dbReference type="EMBL" id="KAK7597798.1"/>
    </source>
</evidence>
<organism evidence="2 3">
    <name type="scientific">Parthenolecanium corni</name>
    <dbReference type="NCBI Taxonomy" id="536013"/>
    <lineage>
        <taxon>Eukaryota</taxon>
        <taxon>Metazoa</taxon>
        <taxon>Ecdysozoa</taxon>
        <taxon>Arthropoda</taxon>
        <taxon>Hexapoda</taxon>
        <taxon>Insecta</taxon>
        <taxon>Pterygota</taxon>
        <taxon>Neoptera</taxon>
        <taxon>Paraneoptera</taxon>
        <taxon>Hemiptera</taxon>
        <taxon>Sternorrhyncha</taxon>
        <taxon>Coccoidea</taxon>
        <taxon>Coccidae</taxon>
        <taxon>Parthenolecanium</taxon>
    </lineage>
</organism>
<evidence type="ECO:0000256" key="1">
    <source>
        <dbReference type="SAM" id="MobiDB-lite"/>
    </source>
</evidence>
<feature type="region of interest" description="Disordered" evidence="1">
    <location>
        <begin position="254"/>
        <end position="273"/>
    </location>
</feature>
<sequence>MKPSKLVELSDTYLSFGNISGMLTNLAYIDFPQLANSSVDIIMKVEESPDQRNIKINSTITTENMTLFGNVMLLGSDYGFTIELVKPTFHLNKHISEGSTSTKTIQSETFIFDDIRTNFQPKDFKTFLIGRSGLTTSILQRMADSWLPPIIEALNKTSLAHKIQKYEMKLRNDDSTSFNHRICRWIKESIFIGNQLRIHVESGNRSISFSMNGSNRCNGDFYLVKGANNVLISLVLDYQPETWTSPILLKQRVDSSIPPPPLPTSEPSEYGNDETKTEISTMLQDDFHFTEPTPSFQEYHCAPLKIRNIEATIEFEIEEQTKEILKIKNTFIDFPPNPEDSNTNLFCLSDRGSVTFRRTELHSLLQEKLAQYLTILLIS</sequence>
<dbReference type="AlphaFoldDB" id="A0AAN9Y707"/>
<accession>A0AAN9Y707</accession>
<comment type="caution">
    <text evidence="2">The sequence shown here is derived from an EMBL/GenBank/DDBJ whole genome shotgun (WGS) entry which is preliminary data.</text>
</comment>
<reference evidence="2 3" key="1">
    <citation type="submission" date="2024-03" db="EMBL/GenBank/DDBJ databases">
        <title>Adaptation during the transition from Ophiocordyceps entomopathogen to insect associate is accompanied by gene loss and intensified selection.</title>
        <authorList>
            <person name="Ward C.M."/>
            <person name="Onetto C.A."/>
            <person name="Borneman A.R."/>
        </authorList>
    </citation>
    <scope>NUCLEOTIDE SEQUENCE [LARGE SCALE GENOMIC DNA]</scope>
    <source>
        <strain evidence="2">AWRI1</strain>
        <tissue evidence="2">Single Adult Female</tissue>
    </source>
</reference>
<dbReference type="EMBL" id="JBBCAQ010000017">
    <property type="protein sequence ID" value="KAK7597798.1"/>
    <property type="molecule type" value="Genomic_DNA"/>
</dbReference>
<dbReference type="Proteomes" id="UP001367676">
    <property type="component" value="Unassembled WGS sequence"/>
</dbReference>
<evidence type="ECO:0000313" key="3">
    <source>
        <dbReference type="Proteomes" id="UP001367676"/>
    </source>
</evidence>
<gene>
    <name evidence="2" type="ORF">V9T40_010023</name>
</gene>
<proteinExistence type="predicted"/>